<gene>
    <name evidence="2" type="ORF">S01H1_79655</name>
</gene>
<comment type="caution">
    <text evidence="2">The sequence shown here is derived from an EMBL/GenBank/DDBJ whole genome shotgun (WGS) entry which is preliminary data.</text>
</comment>
<evidence type="ECO:0000256" key="1">
    <source>
        <dbReference type="SAM" id="Phobius"/>
    </source>
</evidence>
<sequence>MSEEPRNPTITDYMAGVMLANGIVWIWAMALATFSDIFSRIPYIVLAFIAYVIYILGSTLASYLVCKRTSSKHLVVGLKLAGLAWFFSLIMMLGSTTGPTPALAIILLVCYGVGGVAGGYLALRSELGSRIIIQDRELSE</sequence>
<keyword evidence="1" id="KW-0472">Membrane</keyword>
<dbReference type="AlphaFoldDB" id="X0ZYN8"/>
<dbReference type="EMBL" id="BARS01053723">
    <property type="protein sequence ID" value="GAG53156.1"/>
    <property type="molecule type" value="Genomic_DNA"/>
</dbReference>
<accession>X0ZYN8</accession>
<reference evidence="2" key="1">
    <citation type="journal article" date="2014" name="Front. Microbiol.">
        <title>High frequency of phylogenetically diverse reductive dehalogenase-homologous genes in deep subseafloor sedimentary metagenomes.</title>
        <authorList>
            <person name="Kawai M."/>
            <person name="Futagami T."/>
            <person name="Toyoda A."/>
            <person name="Takaki Y."/>
            <person name="Nishi S."/>
            <person name="Hori S."/>
            <person name="Arai W."/>
            <person name="Tsubouchi T."/>
            <person name="Morono Y."/>
            <person name="Uchiyama I."/>
            <person name="Ito T."/>
            <person name="Fujiyama A."/>
            <person name="Inagaki F."/>
            <person name="Takami H."/>
        </authorList>
    </citation>
    <scope>NUCLEOTIDE SEQUENCE</scope>
    <source>
        <strain evidence="2">Expedition CK06-06</strain>
    </source>
</reference>
<feature type="transmembrane region" description="Helical" evidence="1">
    <location>
        <begin position="12"/>
        <end position="35"/>
    </location>
</feature>
<name>X0ZYN8_9ZZZZ</name>
<keyword evidence="1" id="KW-0812">Transmembrane</keyword>
<feature type="transmembrane region" description="Helical" evidence="1">
    <location>
        <begin position="102"/>
        <end position="123"/>
    </location>
</feature>
<evidence type="ECO:0000313" key="2">
    <source>
        <dbReference type="EMBL" id="GAG53156.1"/>
    </source>
</evidence>
<organism evidence="2">
    <name type="scientific">marine sediment metagenome</name>
    <dbReference type="NCBI Taxonomy" id="412755"/>
    <lineage>
        <taxon>unclassified sequences</taxon>
        <taxon>metagenomes</taxon>
        <taxon>ecological metagenomes</taxon>
    </lineage>
</organism>
<protein>
    <submittedName>
        <fullName evidence="2">Uncharacterized protein</fullName>
    </submittedName>
</protein>
<keyword evidence="1" id="KW-1133">Transmembrane helix</keyword>
<feature type="transmembrane region" description="Helical" evidence="1">
    <location>
        <begin position="41"/>
        <end position="64"/>
    </location>
</feature>
<feature type="transmembrane region" description="Helical" evidence="1">
    <location>
        <begin position="76"/>
        <end position="96"/>
    </location>
</feature>
<proteinExistence type="predicted"/>